<evidence type="ECO:0000313" key="3">
    <source>
        <dbReference type="Proteomes" id="UP000032702"/>
    </source>
</evidence>
<dbReference type="EMBL" id="AAMD01000080">
    <property type="protein sequence ID" value="EAU65486.1"/>
    <property type="molecule type" value="Genomic_DNA"/>
</dbReference>
<evidence type="ECO:0000256" key="1">
    <source>
        <dbReference type="SAM" id="MobiDB-lite"/>
    </source>
</evidence>
<feature type="region of interest" description="Disordered" evidence="1">
    <location>
        <begin position="14"/>
        <end position="41"/>
    </location>
</feature>
<sequence length="41" mass="4604">MTEMVEHLVRVGVLNPQGEPTPALEVQEVPHVNSSPWRRPS</sequence>
<gene>
    <name evidence="2" type="ORF">STIAU_1191</name>
</gene>
<feature type="compositionally biased region" description="Polar residues" evidence="1">
    <location>
        <begin position="32"/>
        <end position="41"/>
    </location>
</feature>
<reference evidence="2 3" key="1">
    <citation type="submission" date="2006-04" db="EMBL/GenBank/DDBJ databases">
        <authorList>
            <person name="Nierman W.C."/>
        </authorList>
    </citation>
    <scope>NUCLEOTIDE SEQUENCE [LARGE SCALE GENOMIC DNA]</scope>
    <source>
        <strain evidence="2 3">DW4/3-1</strain>
    </source>
</reference>
<evidence type="ECO:0000313" key="2">
    <source>
        <dbReference type="EMBL" id="EAU65486.1"/>
    </source>
</evidence>
<protein>
    <submittedName>
        <fullName evidence="2">Uncharacterized protein</fullName>
    </submittedName>
</protein>
<dbReference type="Proteomes" id="UP000032702">
    <property type="component" value="Unassembled WGS sequence"/>
</dbReference>
<dbReference type="AlphaFoldDB" id="Q08YF0"/>
<accession>Q08YF0</accession>
<name>Q08YF0_STIAD</name>
<comment type="caution">
    <text evidence="2">The sequence shown here is derived from an EMBL/GenBank/DDBJ whole genome shotgun (WGS) entry which is preliminary data.</text>
</comment>
<organism evidence="2 3">
    <name type="scientific">Stigmatella aurantiaca (strain DW4/3-1)</name>
    <dbReference type="NCBI Taxonomy" id="378806"/>
    <lineage>
        <taxon>Bacteria</taxon>
        <taxon>Pseudomonadati</taxon>
        <taxon>Myxococcota</taxon>
        <taxon>Myxococcia</taxon>
        <taxon>Myxococcales</taxon>
        <taxon>Cystobacterineae</taxon>
        <taxon>Archangiaceae</taxon>
        <taxon>Stigmatella</taxon>
    </lineage>
</organism>
<proteinExistence type="predicted"/>